<reference evidence="1" key="1">
    <citation type="submission" date="2016-06" db="EMBL/GenBank/DDBJ databases">
        <authorList>
            <person name="Cuomo C."/>
            <person name="Litvintseva A."/>
            <person name="Heitman J."/>
            <person name="Chen Y."/>
            <person name="Sun S."/>
            <person name="Springer D."/>
            <person name="Dromer F."/>
            <person name="Young S."/>
            <person name="Zeng Q."/>
            <person name="Chapman S."/>
            <person name="Gujja S."/>
            <person name="Saif S."/>
            <person name="Birren B."/>
        </authorList>
    </citation>
    <scope>NUCLEOTIDE SEQUENCE</scope>
    <source>
        <strain evidence="1">CBS 7841</strain>
    </source>
</reference>
<dbReference type="GeneID" id="91088369"/>
<reference evidence="1" key="2">
    <citation type="journal article" date="2022" name="Elife">
        <title>Obligate sexual reproduction of a homothallic fungus closely related to the Cryptococcus pathogenic species complex.</title>
        <authorList>
            <person name="Passer A.R."/>
            <person name="Clancey S.A."/>
            <person name="Shea T."/>
            <person name="David-Palma M."/>
            <person name="Averette A.F."/>
            <person name="Boekhout T."/>
            <person name="Porcel B.M."/>
            <person name="Nowrousian M."/>
            <person name="Cuomo C.A."/>
            <person name="Sun S."/>
            <person name="Heitman J."/>
            <person name="Coelho M.A."/>
        </authorList>
    </citation>
    <scope>NUCLEOTIDE SEQUENCE</scope>
    <source>
        <strain evidence="1">CBS 7841</strain>
    </source>
</reference>
<sequence>MKHQRSAFRKTALLWPLPSTSCSALNNRATVETFLSSKYPAEKDYQTVIGICNSFEPGDDPLNNSVSELRKDIDSVHAKWEEASEYCRLVEHYESDREQLEKTGRVRGGVYQHYLESDYAPSQDQRPESQSSTVFTRSCQAVRDGIGGLMQAGGWSASGASSCR</sequence>
<evidence type="ECO:0000313" key="1">
    <source>
        <dbReference type="EMBL" id="WVN88944.1"/>
    </source>
</evidence>
<dbReference type="Proteomes" id="UP000094043">
    <property type="component" value="Chromosome 5"/>
</dbReference>
<protein>
    <submittedName>
        <fullName evidence="1">Uncharacterized protein</fullName>
    </submittedName>
</protein>
<name>A0AAJ8JV11_9TREE</name>
<keyword evidence="2" id="KW-1185">Reference proteome</keyword>
<dbReference type="EMBL" id="CP143788">
    <property type="protein sequence ID" value="WVN88944.1"/>
    <property type="molecule type" value="Genomic_DNA"/>
</dbReference>
<organism evidence="1 2">
    <name type="scientific">Cryptococcus depauperatus CBS 7841</name>
    <dbReference type="NCBI Taxonomy" id="1295531"/>
    <lineage>
        <taxon>Eukaryota</taxon>
        <taxon>Fungi</taxon>
        <taxon>Dikarya</taxon>
        <taxon>Basidiomycota</taxon>
        <taxon>Agaricomycotina</taxon>
        <taxon>Tremellomycetes</taxon>
        <taxon>Tremellales</taxon>
        <taxon>Cryptococcaceae</taxon>
        <taxon>Cryptococcus</taxon>
    </lineage>
</organism>
<proteinExistence type="predicted"/>
<dbReference type="AlphaFoldDB" id="A0AAJ8JV11"/>
<reference evidence="1" key="3">
    <citation type="submission" date="2024-01" db="EMBL/GenBank/DDBJ databases">
        <authorList>
            <person name="Coelho M.A."/>
            <person name="David-Palma M."/>
            <person name="Shea T."/>
            <person name="Sun S."/>
            <person name="Cuomo C.A."/>
            <person name="Heitman J."/>
        </authorList>
    </citation>
    <scope>NUCLEOTIDE SEQUENCE</scope>
    <source>
        <strain evidence="1">CBS 7841</strain>
    </source>
</reference>
<gene>
    <name evidence="1" type="ORF">L203_104159</name>
</gene>
<dbReference type="RefSeq" id="XP_066069644.1">
    <property type="nucleotide sequence ID" value="XM_066213547.1"/>
</dbReference>
<evidence type="ECO:0000313" key="2">
    <source>
        <dbReference type="Proteomes" id="UP000094043"/>
    </source>
</evidence>
<dbReference type="KEGG" id="cdep:91088369"/>
<accession>A0AAJ8JV11</accession>